<dbReference type="VEuPathDB" id="FungiDB:CC77DRAFT_1085524"/>
<accession>A0A4Q4N121</accession>
<dbReference type="EMBL" id="PDXD01000057">
    <property type="protein sequence ID" value="RYN66737.1"/>
    <property type="molecule type" value="Genomic_DNA"/>
</dbReference>
<feature type="signal peptide" evidence="1">
    <location>
        <begin position="1"/>
        <end position="19"/>
    </location>
</feature>
<evidence type="ECO:0000313" key="2">
    <source>
        <dbReference type="EMBL" id="RYN66737.1"/>
    </source>
</evidence>
<dbReference type="Proteomes" id="UP000291422">
    <property type="component" value="Unassembled WGS sequence"/>
</dbReference>
<evidence type="ECO:0000313" key="3">
    <source>
        <dbReference type="Proteomes" id="UP000291422"/>
    </source>
</evidence>
<sequence>MKFTLVITALGLFATSATATREWSYNDHRRAIALASLEQAKAKHADLCKRWDGPRCLDDEDKPSPWEMNYLERKTAKIEKHEAEDAVEKIHALWNKWNAEQVDMLSKVKKGGKAYMALLEEVSSVADVDAVTGVDARCRGSC</sequence>
<comment type="caution">
    <text evidence="2">The sequence shown here is derived from an EMBL/GenBank/DDBJ whole genome shotgun (WGS) entry which is preliminary data.</text>
</comment>
<dbReference type="AlphaFoldDB" id="A0A4Q4N121"/>
<feature type="chain" id="PRO_5020205517" evidence="1">
    <location>
        <begin position="20"/>
        <end position="142"/>
    </location>
</feature>
<keyword evidence="1" id="KW-0732">Signal</keyword>
<gene>
    <name evidence="2" type="ORF">AA0117_g11755</name>
</gene>
<protein>
    <submittedName>
        <fullName evidence="2">Uncharacterized protein</fullName>
    </submittedName>
</protein>
<evidence type="ECO:0000256" key="1">
    <source>
        <dbReference type="SAM" id="SignalP"/>
    </source>
</evidence>
<name>A0A4Q4N121_ALTAL</name>
<proteinExistence type="predicted"/>
<organism evidence="2 3">
    <name type="scientific">Alternaria alternata</name>
    <name type="common">Alternaria rot fungus</name>
    <name type="synonym">Torula alternata</name>
    <dbReference type="NCBI Taxonomy" id="5599"/>
    <lineage>
        <taxon>Eukaryota</taxon>
        <taxon>Fungi</taxon>
        <taxon>Dikarya</taxon>
        <taxon>Ascomycota</taxon>
        <taxon>Pezizomycotina</taxon>
        <taxon>Dothideomycetes</taxon>
        <taxon>Pleosporomycetidae</taxon>
        <taxon>Pleosporales</taxon>
        <taxon>Pleosporineae</taxon>
        <taxon>Pleosporaceae</taxon>
        <taxon>Alternaria</taxon>
        <taxon>Alternaria sect. Alternaria</taxon>
        <taxon>Alternaria alternata complex</taxon>
    </lineage>
</organism>
<reference evidence="3" key="1">
    <citation type="journal article" date="2019" name="bioRxiv">
        <title>Genomics, evolutionary history and diagnostics of the Alternaria alternata species group including apple and Asian pear pathotypes.</title>
        <authorList>
            <person name="Armitage A.D."/>
            <person name="Cockerton H.M."/>
            <person name="Sreenivasaprasad S."/>
            <person name="Woodhall J.W."/>
            <person name="Lane C.R."/>
            <person name="Harrison R.J."/>
            <person name="Clarkson J.P."/>
        </authorList>
    </citation>
    <scope>NUCLEOTIDE SEQUENCE [LARGE SCALE GENOMIC DNA]</scope>
    <source>
        <strain evidence="3">FERA 1177</strain>
    </source>
</reference>